<dbReference type="PANTHER" id="PTHR38710:SF1">
    <property type="entry name" value="WITH PUTATIVE URIDYL PYROPHOSPHORYLASE-RELATED"/>
    <property type="match status" value="1"/>
</dbReference>
<keyword evidence="2 6" id="KW-0808">Transferase</keyword>
<dbReference type="Pfam" id="PF00288">
    <property type="entry name" value="GHMP_kinases_N"/>
    <property type="match status" value="1"/>
</dbReference>
<comment type="caution">
    <text evidence="6">The sequence shown here is derived from an EMBL/GenBank/DDBJ whole genome shotgun (WGS) entry which is preliminary data.</text>
</comment>
<evidence type="ECO:0000256" key="1">
    <source>
        <dbReference type="ARBA" id="ARBA00022741"/>
    </source>
</evidence>
<evidence type="ECO:0000256" key="3">
    <source>
        <dbReference type="ARBA" id="ARBA00022840"/>
    </source>
</evidence>
<protein>
    <submittedName>
        <fullName evidence="6">Glucuronokinase</fullName>
    </submittedName>
</protein>
<keyword evidence="7" id="KW-1185">Reference proteome</keyword>
<accession>A0A4R7RZP9</accession>
<dbReference type="SUPFAM" id="SSF54211">
    <property type="entry name" value="Ribosomal protein S5 domain 2-like"/>
    <property type="match status" value="1"/>
</dbReference>
<dbReference type="SUPFAM" id="SSF55060">
    <property type="entry name" value="GHMP Kinase, C-terminal domain"/>
    <property type="match status" value="1"/>
</dbReference>
<dbReference type="Gene3D" id="3.30.230.120">
    <property type="match status" value="1"/>
</dbReference>
<evidence type="ECO:0000259" key="4">
    <source>
        <dbReference type="Pfam" id="PF00288"/>
    </source>
</evidence>
<feature type="domain" description="GHMP kinase N-terminal" evidence="4">
    <location>
        <begin position="91"/>
        <end position="171"/>
    </location>
</feature>
<dbReference type="InterPro" id="IPR036554">
    <property type="entry name" value="GHMP_kinase_C_sf"/>
</dbReference>
<dbReference type="PANTHER" id="PTHR38710">
    <property type="entry name" value="WITH PUTATIVE URIDYL PYROPHOSPHORYLASE-RELATED"/>
    <property type="match status" value="1"/>
</dbReference>
<sequence length="334" mass="37460">MLIKTKAYARAGLVGNPSDGYFGKTISFIIRNFAAEITLYESPELTIEPNQRDHSVFGSIEELARDVRQNGYYGGIRLLKASVKRFFDYCTKQGLELHGRNFTLRYHSNVPPQVGMAGSSAIITACWRALMQFYKIDISTHLLPSLVLSVENDELCIPAGLQDRVIQAYEGVVFMDFNRASIEKLGHGIYEELDPSLLPPVYVAYTTKLSEGTEVFHNDIRGRWNRGDREIVSAMYQWANLAQRVRDMLLEKRGDEIGPLLNENFDLRRRLYKLSQGNLDMVEAARDCGASAKFTGSGGAIVGTYENEAMFQKIQAAMEPMNVAVIKPQILAVA</sequence>
<dbReference type="RefSeq" id="WP_133795684.1">
    <property type="nucleotide sequence ID" value="NZ_SOCA01000004.1"/>
</dbReference>
<keyword evidence="1" id="KW-0547">Nucleotide-binding</keyword>
<evidence type="ECO:0000256" key="2">
    <source>
        <dbReference type="ARBA" id="ARBA00022777"/>
    </source>
</evidence>
<dbReference type="InterPro" id="IPR053034">
    <property type="entry name" value="Glucuronokinase-like"/>
</dbReference>
<dbReference type="InterPro" id="IPR020568">
    <property type="entry name" value="Ribosomal_Su5_D2-typ_SF"/>
</dbReference>
<dbReference type="GO" id="GO:0005524">
    <property type="term" value="F:ATP binding"/>
    <property type="evidence" value="ECO:0007669"/>
    <property type="project" value="UniProtKB-KW"/>
</dbReference>
<feature type="domain" description="GHMP kinase C-terminal" evidence="5">
    <location>
        <begin position="249"/>
        <end position="318"/>
    </location>
</feature>
<evidence type="ECO:0000313" key="6">
    <source>
        <dbReference type="EMBL" id="TDU70578.1"/>
    </source>
</evidence>
<dbReference type="GO" id="GO:0016301">
    <property type="term" value="F:kinase activity"/>
    <property type="evidence" value="ECO:0007669"/>
    <property type="project" value="UniProtKB-KW"/>
</dbReference>
<dbReference type="AlphaFoldDB" id="A0A4R7RZP9"/>
<evidence type="ECO:0000313" key="7">
    <source>
        <dbReference type="Proteomes" id="UP000295662"/>
    </source>
</evidence>
<dbReference type="Proteomes" id="UP000295662">
    <property type="component" value="Unassembled WGS sequence"/>
</dbReference>
<dbReference type="Pfam" id="PF08544">
    <property type="entry name" value="GHMP_kinases_C"/>
    <property type="match status" value="1"/>
</dbReference>
<proteinExistence type="predicted"/>
<keyword evidence="3" id="KW-0067">ATP-binding</keyword>
<dbReference type="InterPro" id="IPR006204">
    <property type="entry name" value="GHMP_kinase_N_dom"/>
</dbReference>
<name>A0A4R7RZP9_9BACT</name>
<dbReference type="InterPro" id="IPR013750">
    <property type="entry name" value="GHMP_kinase_C_dom"/>
</dbReference>
<evidence type="ECO:0000259" key="5">
    <source>
        <dbReference type="Pfam" id="PF08544"/>
    </source>
</evidence>
<organism evidence="6 7">
    <name type="scientific">Prosthecobacter fusiformis</name>
    <dbReference type="NCBI Taxonomy" id="48464"/>
    <lineage>
        <taxon>Bacteria</taxon>
        <taxon>Pseudomonadati</taxon>
        <taxon>Verrucomicrobiota</taxon>
        <taxon>Verrucomicrobiia</taxon>
        <taxon>Verrucomicrobiales</taxon>
        <taxon>Verrucomicrobiaceae</taxon>
        <taxon>Prosthecobacter</taxon>
    </lineage>
</organism>
<reference evidence="6 7" key="1">
    <citation type="submission" date="2019-03" db="EMBL/GenBank/DDBJ databases">
        <title>Genomic Encyclopedia of Archaeal and Bacterial Type Strains, Phase II (KMG-II): from individual species to whole genera.</title>
        <authorList>
            <person name="Goeker M."/>
        </authorList>
    </citation>
    <scope>NUCLEOTIDE SEQUENCE [LARGE SCALE GENOMIC DNA]</scope>
    <source>
        <strain evidence="6 7">ATCC 25309</strain>
    </source>
</reference>
<gene>
    <name evidence="6" type="ORF">EI77_02625</name>
</gene>
<dbReference type="OrthoDB" id="250531at2"/>
<keyword evidence="2 6" id="KW-0418">Kinase</keyword>
<dbReference type="EMBL" id="SOCA01000004">
    <property type="protein sequence ID" value="TDU70578.1"/>
    <property type="molecule type" value="Genomic_DNA"/>
</dbReference>